<dbReference type="Proteomes" id="UP000596117">
    <property type="component" value="Chromosome"/>
</dbReference>
<dbReference type="Proteomes" id="UP000287388">
    <property type="component" value="Chromosome"/>
</dbReference>
<organism evidence="1 3">
    <name type="scientific">Brevundimonas diminuta</name>
    <name type="common">Pseudomonas diminuta</name>
    <dbReference type="NCBI Taxonomy" id="293"/>
    <lineage>
        <taxon>Bacteria</taxon>
        <taxon>Pseudomonadati</taxon>
        <taxon>Pseudomonadota</taxon>
        <taxon>Alphaproteobacteria</taxon>
        <taxon>Caulobacterales</taxon>
        <taxon>Caulobacteraceae</taxon>
        <taxon>Brevundimonas</taxon>
    </lineage>
</organism>
<name>A0A410NVU6_BREDI</name>
<keyword evidence="4" id="KW-1185">Reference proteome</keyword>
<dbReference type="EMBL" id="CP035093">
    <property type="protein sequence ID" value="QAT13996.1"/>
    <property type="molecule type" value="Genomic_DNA"/>
</dbReference>
<protein>
    <submittedName>
        <fullName evidence="1">Uncharacterized protein</fullName>
    </submittedName>
</protein>
<proteinExistence type="predicted"/>
<evidence type="ECO:0000313" key="3">
    <source>
        <dbReference type="Proteomes" id="UP000287388"/>
    </source>
</evidence>
<accession>A0A410NVU6</accession>
<dbReference type="RefSeq" id="WP_128719451.1">
    <property type="nucleotide sequence ID" value="NZ_BJNC01000027.1"/>
</dbReference>
<reference evidence="1 3" key="1">
    <citation type="submission" date="2019-01" db="EMBL/GenBank/DDBJ databases">
        <title>Brevundimonas diminuta Genome sequencing and assembly.</title>
        <authorList>
            <person name="Chen H."/>
        </authorList>
    </citation>
    <scope>NUCLEOTIDE SEQUENCE [LARGE SCALE GENOMIC DNA]</scope>
    <source>
        <strain evidence="1">ATCC</strain>
        <strain evidence="3">ATCC(B) 19146</strain>
    </source>
</reference>
<dbReference type="EMBL" id="CP066026">
    <property type="protein sequence ID" value="QQB88635.1"/>
    <property type="molecule type" value="Genomic_DNA"/>
</dbReference>
<reference evidence="2 4" key="2">
    <citation type="submission" date="2020-12" db="EMBL/GenBank/DDBJ databases">
        <title>FDA dAtabase for Regulatory Grade micrObial Sequences (FDA-ARGOS): Supporting development and validation of Infectious Disease Dx tests.</title>
        <authorList>
            <person name="Kerrigan L."/>
            <person name="Long C."/>
            <person name="Tallon L."/>
            <person name="Sadzewicz L."/>
            <person name="Zhao X."/>
            <person name="Boylan J."/>
            <person name="Ott S."/>
            <person name="Bowen H."/>
            <person name="Vavikolanu K."/>
            <person name="Mehta A."/>
            <person name="Aluvathingal J."/>
            <person name="Nadendla S."/>
            <person name="Yan Y."/>
            <person name="Sichtig H."/>
        </authorList>
    </citation>
    <scope>NUCLEOTIDE SEQUENCE [LARGE SCALE GENOMIC DNA]</scope>
    <source>
        <strain evidence="2 4">FDAARGOS_1026</strain>
    </source>
</reference>
<evidence type="ECO:0000313" key="4">
    <source>
        <dbReference type="Proteomes" id="UP000596117"/>
    </source>
</evidence>
<dbReference type="KEGG" id="bdm:EQG53_06275"/>
<gene>
    <name evidence="1" type="ORF">EQG53_06275</name>
    <name evidence="2" type="ORF">I6H83_16155</name>
</gene>
<dbReference type="AlphaFoldDB" id="A0A410NVU6"/>
<sequence length="292" mass="32448">MAESGMIRRVCILYTPSPYNDAWRWAINSRAHDLGWSVSEFGANGVNNDEADCIINCSEVHHVAQTNATHVVILLPTTAAGLPYSDRDSELDFPAPHARMVIQQLSLKYAHAVPLAAEGATLVSPDAIGADIPGLGWVERGQADVRFQEDLGRKHGLHDYFNLCAGFELSWPWSAFEIGEGRVDGETWSTDLTGRARMLVYGPYRALPPGRWRVEVDISISGVGALPELRFEWGTPTEGDMIEPRLDQSGTYRITMEREWLEVAPAEFRIILARAVFDAYLTVSKCRVVYLG</sequence>
<evidence type="ECO:0000313" key="1">
    <source>
        <dbReference type="EMBL" id="QAT13996.1"/>
    </source>
</evidence>
<evidence type="ECO:0000313" key="2">
    <source>
        <dbReference type="EMBL" id="QQB88635.1"/>
    </source>
</evidence>